<accession>A0ABU9C3N2</accession>
<proteinExistence type="predicted"/>
<dbReference type="InterPro" id="IPR017932">
    <property type="entry name" value="GATase_2_dom"/>
</dbReference>
<comment type="caution">
    <text evidence="3">The sequence shown here is derived from an EMBL/GenBank/DDBJ whole genome shotgun (WGS) entry which is preliminary data.</text>
</comment>
<dbReference type="InterPro" id="IPR026869">
    <property type="entry name" value="EgtC-like"/>
</dbReference>
<evidence type="ECO:0000313" key="3">
    <source>
        <dbReference type="EMBL" id="MEK8046469.1"/>
    </source>
</evidence>
<name>A0ABU9C3N2_9BURK</name>
<organism evidence="3 4">
    <name type="scientific">Ideonella margarita</name>
    <dbReference type="NCBI Taxonomy" id="2984191"/>
    <lineage>
        <taxon>Bacteria</taxon>
        <taxon>Pseudomonadati</taxon>
        <taxon>Pseudomonadota</taxon>
        <taxon>Betaproteobacteria</taxon>
        <taxon>Burkholderiales</taxon>
        <taxon>Sphaerotilaceae</taxon>
        <taxon>Ideonella</taxon>
    </lineage>
</organism>
<dbReference type="EMBL" id="JBBUTI010000005">
    <property type="protein sequence ID" value="MEK8046469.1"/>
    <property type="molecule type" value="Genomic_DNA"/>
</dbReference>
<feature type="domain" description="Glutamine amidotransferase type-2" evidence="2">
    <location>
        <begin position="1"/>
        <end position="202"/>
    </location>
</feature>
<gene>
    <name evidence="3" type="ORF">AACH00_08945</name>
</gene>
<dbReference type="InterPro" id="IPR029055">
    <property type="entry name" value="Ntn_hydrolases_N"/>
</dbReference>
<dbReference type="Proteomes" id="UP001379945">
    <property type="component" value="Unassembled WGS sequence"/>
</dbReference>
<keyword evidence="1 3" id="KW-0315">Glutamine amidotransferase</keyword>
<dbReference type="Pfam" id="PF13230">
    <property type="entry name" value="GATase_4"/>
    <property type="match status" value="1"/>
</dbReference>
<dbReference type="RefSeq" id="WP_341398757.1">
    <property type="nucleotide sequence ID" value="NZ_JBBUTI010000005.1"/>
</dbReference>
<protein>
    <submittedName>
        <fullName evidence="3">Class II glutamine amidotransferase</fullName>
    </submittedName>
</protein>
<evidence type="ECO:0000256" key="1">
    <source>
        <dbReference type="ARBA" id="ARBA00022962"/>
    </source>
</evidence>
<evidence type="ECO:0000313" key="4">
    <source>
        <dbReference type="Proteomes" id="UP001379945"/>
    </source>
</evidence>
<dbReference type="PROSITE" id="PS51278">
    <property type="entry name" value="GATASE_TYPE_2"/>
    <property type="match status" value="1"/>
</dbReference>
<sequence>MCLIIKKPAGRRICNAFLTNAWQHNCDGWGTFFLEAGQPVWAKGMRLVDLLRHNDALPESGEVFLHLRKATYGHVTQDMAHPYVVNDWGDGRRMLLMHNGSIDHLAPEDPSLSDTAMLARLLRDMLSGLSADQAAALVRSEGFARLTAPLLQGSMVVLFDHRGARRLGREWLAVQNDQWHAGMAGIEVSNTRTWLRDAAQAA</sequence>
<reference evidence="3 4" key="1">
    <citation type="submission" date="2024-04" db="EMBL/GenBank/DDBJ databases">
        <title>Novel species of the genus Ideonella isolated from streams.</title>
        <authorList>
            <person name="Lu H."/>
        </authorList>
    </citation>
    <scope>NUCLEOTIDE SEQUENCE [LARGE SCALE GENOMIC DNA]</scope>
    <source>
        <strain evidence="3 4">LYT19W</strain>
    </source>
</reference>
<dbReference type="Gene3D" id="3.60.20.10">
    <property type="entry name" value="Glutamine Phosphoribosylpyrophosphate, subunit 1, domain 1"/>
    <property type="match status" value="1"/>
</dbReference>
<dbReference type="SUPFAM" id="SSF56235">
    <property type="entry name" value="N-terminal nucleophile aminohydrolases (Ntn hydrolases)"/>
    <property type="match status" value="1"/>
</dbReference>
<keyword evidence="4" id="KW-1185">Reference proteome</keyword>
<evidence type="ECO:0000259" key="2">
    <source>
        <dbReference type="PROSITE" id="PS51278"/>
    </source>
</evidence>